<dbReference type="AlphaFoldDB" id="A0A5B0N9P0"/>
<evidence type="ECO:0000313" key="1">
    <source>
        <dbReference type="EMBL" id="KAA1085426.1"/>
    </source>
</evidence>
<comment type="caution">
    <text evidence="1">The sequence shown here is derived from an EMBL/GenBank/DDBJ whole genome shotgun (WGS) entry which is preliminary data.</text>
</comment>
<protein>
    <submittedName>
        <fullName evidence="1">Uncharacterized protein</fullName>
    </submittedName>
</protein>
<dbReference type="Proteomes" id="UP000324748">
    <property type="component" value="Unassembled WGS sequence"/>
</dbReference>
<reference evidence="1 2" key="1">
    <citation type="submission" date="2019-05" db="EMBL/GenBank/DDBJ databases">
        <title>Emergence of the Ug99 lineage of the wheat stem rust pathogen through somatic hybridization.</title>
        <authorList>
            <person name="Li F."/>
            <person name="Upadhyaya N.M."/>
            <person name="Sperschneider J."/>
            <person name="Matny O."/>
            <person name="Nguyen-Phuc H."/>
            <person name="Mago R."/>
            <person name="Raley C."/>
            <person name="Miller M.E."/>
            <person name="Silverstein K.A.T."/>
            <person name="Henningsen E."/>
            <person name="Hirsch C.D."/>
            <person name="Visser B."/>
            <person name="Pretorius Z.A."/>
            <person name="Steffenson B.J."/>
            <person name="Schwessinger B."/>
            <person name="Dodds P.N."/>
            <person name="Figueroa M."/>
        </authorList>
    </citation>
    <scope>NUCLEOTIDE SEQUENCE [LARGE SCALE GENOMIC DNA]</scope>
    <source>
        <strain evidence="1">21-0</strain>
    </source>
</reference>
<keyword evidence="2" id="KW-1185">Reference proteome</keyword>
<gene>
    <name evidence="1" type="ORF">PGT21_006764</name>
</gene>
<dbReference type="EMBL" id="VSWC01000106">
    <property type="protein sequence ID" value="KAA1085426.1"/>
    <property type="molecule type" value="Genomic_DNA"/>
</dbReference>
<organism evidence="1 2">
    <name type="scientific">Puccinia graminis f. sp. tritici</name>
    <dbReference type="NCBI Taxonomy" id="56615"/>
    <lineage>
        <taxon>Eukaryota</taxon>
        <taxon>Fungi</taxon>
        <taxon>Dikarya</taxon>
        <taxon>Basidiomycota</taxon>
        <taxon>Pucciniomycotina</taxon>
        <taxon>Pucciniomycetes</taxon>
        <taxon>Pucciniales</taxon>
        <taxon>Pucciniaceae</taxon>
        <taxon>Puccinia</taxon>
    </lineage>
</organism>
<evidence type="ECO:0000313" key="2">
    <source>
        <dbReference type="Proteomes" id="UP000324748"/>
    </source>
</evidence>
<name>A0A5B0N9P0_PUCGR</name>
<proteinExistence type="predicted"/>
<accession>A0A5B0N9P0</accession>
<sequence>MCANYPPSNPGNTQIDRLRLSNPIDSILQSVSDPPRHKAISDSAPLIFACVDASDPKRLPRIKSIPSNNHFCIFPPRRKVITDSAPLIFACVDASDPKRLPRIKSIPSNDHYCIVPSRRKVITDSSH</sequence>